<evidence type="ECO:0000313" key="4">
    <source>
        <dbReference type="Proteomes" id="UP000248272"/>
    </source>
</evidence>
<dbReference type="AlphaFoldDB" id="A0A2Z6UN29"/>
<gene>
    <name evidence="3" type="ORF">MSj_02285</name>
</gene>
<evidence type="ECO:0000313" key="3">
    <source>
        <dbReference type="EMBL" id="GBL10792.1"/>
    </source>
</evidence>
<feature type="region of interest" description="Disordered" evidence="1">
    <location>
        <begin position="398"/>
        <end position="417"/>
    </location>
</feature>
<dbReference type="RefSeq" id="WP_110579237.1">
    <property type="nucleotide sequence ID" value="NZ_BDSG01000049.1"/>
</dbReference>
<name>A0A2Z6UN29_MICAE</name>
<dbReference type="EMBL" id="BDSG01000049">
    <property type="protein sequence ID" value="GBL10792.1"/>
    <property type="molecule type" value="Genomic_DNA"/>
</dbReference>
<dbReference type="InterPro" id="IPR057727">
    <property type="entry name" value="WCX_dom"/>
</dbReference>
<comment type="caution">
    <text evidence="3">The sequence shown here is derived from an EMBL/GenBank/DDBJ whole genome shotgun (WGS) entry which is preliminary data.</text>
</comment>
<protein>
    <recommendedName>
        <fullName evidence="2">WCX domain-containing protein</fullName>
    </recommendedName>
</protein>
<accession>A0A2Z6UN29</accession>
<organism evidence="3 4">
    <name type="scientific">Microcystis aeruginosa Sj</name>
    <dbReference type="NCBI Taxonomy" id="1979544"/>
    <lineage>
        <taxon>Bacteria</taxon>
        <taxon>Bacillati</taxon>
        <taxon>Cyanobacteriota</taxon>
        <taxon>Cyanophyceae</taxon>
        <taxon>Oscillatoriophycideae</taxon>
        <taxon>Chroococcales</taxon>
        <taxon>Microcystaceae</taxon>
        <taxon>Microcystis</taxon>
    </lineage>
</organism>
<proteinExistence type="predicted"/>
<dbReference type="Proteomes" id="UP000248272">
    <property type="component" value="Unassembled WGS sequence"/>
</dbReference>
<feature type="domain" description="WCX" evidence="2">
    <location>
        <begin position="311"/>
        <end position="394"/>
    </location>
</feature>
<evidence type="ECO:0000259" key="2">
    <source>
        <dbReference type="Pfam" id="PF25583"/>
    </source>
</evidence>
<reference evidence="3 4" key="1">
    <citation type="journal article" date="2018" name="Front. Microbiol.">
        <title>Adaptation of the Freshwater Bloom-Forming Cyanobacterium Microcystis aeruginosa to Brackish Water Is Driven by Recent Horizontal Transfer of Sucrose Genes.</title>
        <authorList>
            <person name="Tanabe Y."/>
            <person name="Hodoki Y."/>
            <person name="Sano T."/>
            <person name="Tada K."/>
            <person name="Watanabe M.M."/>
        </authorList>
    </citation>
    <scope>NUCLEOTIDE SEQUENCE [LARGE SCALE GENOMIC DNA]</scope>
    <source>
        <strain evidence="3 4">Sj</strain>
    </source>
</reference>
<dbReference type="Pfam" id="PF25583">
    <property type="entry name" value="WCX"/>
    <property type="match status" value="1"/>
</dbReference>
<sequence>MTQHLKSPRERTLRERDSREFQRLMLLIATLVRHPGVGYQTLDPSENYHSGKDHNALTEVQERVRELAATLALGWPAEYPSIATLRKDITTLRDYKILDRHVYRWGYYLGTGVMSPDELKIAFDALRSRALYQGDPRIRQVYHQLDRRLQGFTLGSRADFLYPVWEQLDRPINYTDPEEMMERGKYRQTLYEKIDTLEQAIVRGEVIEIARPIDPYQKKFTGLFPIYPLQLIYRDIGWYLLYETYPDGCLAIGRLNRFAGHCRILPEPSRSLEEQRHSLNNAHKLIKNGWGLNLGDLAAQKLELAAQLTLITVKVRFFHPVSYFIREGEARHPRQQLTNPQIDPQTKILNSIDYHIALPSRSLEEFLWWVQRYLEQAQILSPPEMAEKHRRSAQMLVDRYSPQKDDNHSKKFIPPET</sequence>
<evidence type="ECO:0000256" key="1">
    <source>
        <dbReference type="SAM" id="MobiDB-lite"/>
    </source>
</evidence>